<dbReference type="Gene3D" id="3.30.750.44">
    <property type="match status" value="1"/>
</dbReference>
<dbReference type="InterPro" id="IPR005151">
    <property type="entry name" value="Tail-specific_protease"/>
</dbReference>
<dbReference type="PANTHER" id="PTHR11261">
    <property type="entry name" value="INTERPHOTORECEPTOR RETINOID-BINDING PROTEIN"/>
    <property type="match status" value="1"/>
</dbReference>
<dbReference type="SUPFAM" id="SSF52096">
    <property type="entry name" value="ClpP/crotonase"/>
    <property type="match status" value="1"/>
</dbReference>
<feature type="domain" description="Tail specific protease" evidence="2">
    <location>
        <begin position="255"/>
        <end position="462"/>
    </location>
</feature>
<dbReference type="CDD" id="cd07563">
    <property type="entry name" value="Peptidase_S41_IRBP"/>
    <property type="match status" value="1"/>
</dbReference>
<dbReference type="Proteomes" id="UP001180081">
    <property type="component" value="Unassembled WGS sequence"/>
</dbReference>
<dbReference type="InterPro" id="IPR028204">
    <property type="entry name" value="Tricorn_C1"/>
</dbReference>
<reference evidence="3" key="1">
    <citation type="journal article" date="2014" name="Int. J. Syst. Evol. Microbiol.">
        <title>Complete genome of a new Firmicutes species belonging to the dominant human colonic microbiota ('Ruminococcus bicirculans') reveals two chromosomes and a selective capacity to utilize plant glucans.</title>
        <authorList>
            <consortium name="NISC Comparative Sequencing Program"/>
            <person name="Wegmann U."/>
            <person name="Louis P."/>
            <person name="Goesmann A."/>
            <person name="Henrissat B."/>
            <person name="Duncan S.H."/>
            <person name="Flint H.J."/>
        </authorList>
    </citation>
    <scope>NUCLEOTIDE SEQUENCE</scope>
    <source>
        <strain evidence="3">CECT 7703</strain>
    </source>
</reference>
<keyword evidence="4" id="KW-1185">Reference proteome</keyword>
<dbReference type="Pfam" id="PF14684">
    <property type="entry name" value="Tricorn_C1"/>
    <property type="match status" value="1"/>
</dbReference>
<evidence type="ECO:0000313" key="3">
    <source>
        <dbReference type="EMBL" id="MDN3576223.1"/>
    </source>
</evidence>
<comment type="caution">
    <text evidence="3">The sequence shown here is derived from an EMBL/GenBank/DDBJ whole genome shotgun (WGS) entry which is preliminary data.</text>
</comment>
<dbReference type="Gene3D" id="3.90.226.10">
    <property type="entry name" value="2-enoyl-CoA Hydratase, Chain A, domain 1"/>
    <property type="match status" value="1"/>
</dbReference>
<protein>
    <submittedName>
        <fullName evidence="3">S41 family peptidase</fullName>
    </submittedName>
</protein>
<evidence type="ECO:0000256" key="1">
    <source>
        <dbReference type="SAM" id="SignalP"/>
    </source>
</evidence>
<accession>A0ABT8B3W0</accession>
<reference evidence="3" key="2">
    <citation type="submission" date="2023-06" db="EMBL/GenBank/DDBJ databases">
        <authorList>
            <person name="Lucena T."/>
            <person name="Sun Q."/>
        </authorList>
    </citation>
    <scope>NUCLEOTIDE SEQUENCE</scope>
    <source>
        <strain evidence="3">CECT 7703</strain>
    </source>
</reference>
<dbReference type="RefSeq" id="WP_290331817.1">
    <property type="nucleotide sequence ID" value="NZ_JAUFPU010000004.1"/>
</dbReference>
<organism evidence="3 4">
    <name type="scientific">Chitinimonas viridis</name>
    <dbReference type="NCBI Taxonomy" id="664880"/>
    <lineage>
        <taxon>Bacteria</taxon>
        <taxon>Pseudomonadati</taxon>
        <taxon>Pseudomonadota</taxon>
        <taxon>Betaproteobacteria</taxon>
        <taxon>Neisseriales</taxon>
        <taxon>Chitinibacteraceae</taxon>
        <taxon>Chitinimonas</taxon>
    </lineage>
</organism>
<dbReference type="EMBL" id="JAUFPU010000004">
    <property type="protein sequence ID" value="MDN3576223.1"/>
    <property type="molecule type" value="Genomic_DNA"/>
</dbReference>
<sequence>MLHRNLVVLALLVGMSACNDNATSPTERPQPARSLEGTWQYPGYGYIQQIAREAHGYRVTLYDVTSQGCLINQTRDGATLADLQQQHRLSADGMALERVETDQQQSPGLLGQRLPALPESCGKLRWPVAGQPGYTRDPVRDFDLAWHTFNEYYHDFKLSRVDWVGQYLRLRAQVHAQTTDEQLFELLGELIEPLQDGHVSLFMGARSITHTRKPQFTEVLLDEYLREQGLSLPLDEAQQAAALAYVEEGTADMMATSLAYAVQPEKIKLRGNNQLMWFTAPNNIAYLQVRSTYGFGGTEELGDDLQVLKAAMDEFVADSLQARGVVLDLRFNQGGHDDNALVIASRFALERWHAYSKQARLGDGRTHLQRVYLEPGGLKQYGGPVVVLTSNSTFSAAEVLAMTLRNRPNTTLIGEASGGAFSNTLSKRLTSDIFFSLSNEFYLMPNGEWLEGKGVPVDIAVPFHPDSMRTSTDAGLERALSHLLSSP</sequence>
<gene>
    <name evidence="3" type="ORF">QWZ03_05530</name>
</gene>
<evidence type="ECO:0000259" key="2">
    <source>
        <dbReference type="SMART" id="SM00245"/>
    </source>
</evidence>
<dbReference type="Pfam" id="PF03572">
    <property type="entry name" value="Peptidase_S41"/>
    <property type="match status" value="1"/>
</dbReference>
<dbReference type="InterPro" id="IPR029045">
    <property type="entry name" value="ClpP/crotonase-like_dom_sf"/>
</dbReference>
<dbReference type="SMART" id="SM00245">
    <property type="entry name" value="TSPc"/>
    <property type="match status" value="1"/>
</dbReference>
<dbReference type="PANTHER" id="PTHR11261:SF3">
    <property type="entry name" value="RETINOL-BINDING PROTEIN 3"/>
    <property type="match status" value="1"/>
</dbReference>
<evidence type="ECO:0000313" key="4">
    <source>
        <dbReference type="Proteomes" id="UP001180081"/>
    </source>
</evidence>
<name>A0ABT8B3W0_9NEIS</name>
<feature type="chain" id="PRO_5045683787" evidence="1">
    <location>
        <begin position="23"/>
        <end position="487"/>
    </location>
</feature>
<dbReference type="PROSITE" id="PS51257">
    <property type="entry name" value="PROKAR_LIPOPROTEIN"/>
    <property type="match status" value="1"/>
</dbReference>
<proteinExistence type="predicted"/>
<keyword evidence="1" id="KW-0732">Signal</keyword>
<feature type="signal peptide" evidence="1">
    <location>
        <begin position="1"/>
        <end position="22"/>
    </location>
</feature>